<evidence type="ECO:0000256" key="1">
    <source>
        <dbReference type="SAM" id="Coils"/>
    </source>
</evidence>
<dbReference type="Proteomes" id="UP000694925">
    <property type="component" value="Unplaced"/>
</dbReference>
<keyword evidence="1" id="KW-0175">Coiled coil</keyword>
<evidence type="ECO:0000313" key="3">
    <source>
        <dbReference type="Proteomes" id="UP000694925"/>
    </source>
</evidence>
<feature type="chain" id="PRO_5042493541" evidence="2">
    <location>
        <begin position="24"/>
        <end position="208"/>
    </location>
</feature>
<dbReference type="GeneID" id="108622405"/>
<keyword evidence="3" id="KW-1185">Reference proteome</keyword>
<organism evidence="3 4">
    <name type="scientific">Ceratina calcarata</name>
    <dbReference type="NCBI Taxonomy" id="156304"/>
    <lineage>
        <taxon>Eukaryota</taxon>
        <taxon>Metazoa</taxon>
        <taxon>Ecdysozoa</taxon>
        <taxon>Arthropoda</taxon>
        <taxon>Hexapoda</taxon>
        <taxon>Insecta</taxon>
        <taxon>Pterygota</taxon>
        <taxon>Neoptera</taxon>
        <taxon>Endopterygota</taxon>
        <taxon>Hymenoptera</taxon>
        <taxon>Apocrita</taxon>
        <taxon>Aculeata</taxon>
        <taxon>Apoidea</taxon>
        <taxon>Anthophila</taxon>
        <taxon>Apidae</taxon>
        <taxon>Ceratina</taxon>
        <taxon>Zadontomerus</taxon>
    </lineage>
</organism>
<dbReference type="AlphaFoldDB" id="A0AAJ7ISX2"/>
<sequence length="208" mass="23643">MYIYCTFAPFQIVLTAVVARTVAESFDGREYYQGYRGPVAPLSSDGMVMDTPEVAQARAAHLAMHAEAMARLRKAQADYEMYENNEEIAELDPMETAMKKRLREEPDPPPPMKPPQMTEAKVQTRARSALKASEFYDFEIFDGRKNLIYFTPLRVTYKHVPAIGYRGQFAPLGPDGRVVDTPEVMRAREAHMKAHARALALSQNELYY</sequence>
<accession>A0AAJ7ISX2</accession>
<proteinExistence type="predicted"/>
<dbReference type="RefSeq" id="XP_017875753.2">
    <property type="nucleotide sequence ID" value="XM_018020264.2"/>
</dbReference>
<protein>
    <submittedName>
        <fullName evidence="4">Uncharacterized protein LOC108622405</fullName>
    </submittedName>
</protein>
<evidence type="ECO:0000313" key="4">
    <source>
        <dbReference type="RefSeq" id="XP_017875753.2"/>
    </source>
</evidence>
<evidence type="ECO:0000256" key="2">
    <source>
        <dbReference type="SAM" id="SignalP"/>
    </source>
</evidence>
<name>A0AAJ7ISX2_9HYME</name>
<gene>
    <name evidence="4" type="primary">LOC108622405</name>
</gene>
<feature type="coiled-coil region" evidence="1">
    <location>
        <begin position="65"/>
        <end position="92"/>
    </location>
</feature>
<dbReference type="KEGG" id="ccal:108622405"/>
<reference evidence="4" key="1">
    <citation type="submission" date="2025-08" db="UniProtKB">
        <authorList>
            <consortium name="RefSeq"/>
        </authorList>
    </citation>
    <scope>IDENTIFICATION</scope>
    <source>
        <tissue evidence="4">Whole body</tissue>
    </source>
</reference>
<keyword evidence="2" id="KW-0732">Signal</keyword>
<feature type="signal peptide" evidence="2">
    <location>
        <begin position="1"/>
        <end position="23"/>
    </location>
</feature>